<accession>A0A1I2M3W2</accession>
<dbReference type="RefSeq" id="WP_090723701.1">
    <property type="nucleotide sequence ID" value="NZ_FOOU01000001.1"/>
</dbReference>
<reference evidence="2" key="1">
    <citation type="submission" date="2016-10" db="EMBL/GenBank/DDBJ databases">
        <authorList>
            <person name="Varghese N."/>
            <person name="Submissions S."/>
        </authorList>
    </citation>
    <scope>NUCLEOTIDE SEQUENCE [LARGE SCALE GENOMIC DNA]</scope>
    <source>
        <strain evidence="2">CGMCC 1.10971</strain>
    </source>
</reference>
<evidence type="ECO:0000313" key="2">
    <source>
        <dbReference type="Proteomes" id="UP000198623"/>
    </source>
</evidence>
<evidence type="ECO:0000313" key="1">
    <source>
        <dbReference type="EMBL" id="SFF86212.1"/>
    </source>
</evidence>
<protein>
    <recommendedName>
        <fullName evidence="3">DUF2927 domain-containing protein</fullName>
    </recommendedName>
</protein>
<dbReference type="OrthoDB" id="3295600at2"/>
<proteinExistence type="predicted"/>
<keyword evidence="2" id="KW-1185">Reference proteome</keyword>
<evidence type="ECO:0008006" key="3">
    <source>
        <dbReference type="Google" id="ProtNLM"/>
    </source>
</evidence>
<dbReference type="Proteomes" id="UP000198623">
    <property type="component" value="Unassembled WGS sequence"/>
</dbReference>
<dbReference type="Pfam" id="PF11150">
    <property type="entry name" value="DUF2927"/>
    <property type="match status" value="1"/>
</dbReference>
<dbReference type="STRING" id="1045558.SAMN05216175_101412"/>
<gene>
    <name evidence="1" type="ORF">SAMN05216175_101412</name>
</gene>
<dbReference type="AlphaFoldDB" id="A0A1I2M3W2"/>
<dbReference type="EMBL" id="FOOU01000001">
    <property type="protein sequence ID" value="SFF86212.1"/>
    <property type="molecule type" value="Genomic_DNA"/>
</dbReference>
<organism evidence="1 2">
    <name type="scientific">Neptunomonas qingdaonensis</name>
    <dbReference type="NCBI Taxonomy" id="1045558"/>
    <lineage>
        <taxon>Bacteria</taxon>
        <taxon>Pseudomonadati</taxon>
        <taxon>Pseudomonadota</taxon>
        <taxon>Gammaproteobacteria</taxon>
        <taxon>Oceanospirillales</taxon>
        <taxon>Oceanospirillaceae</taxon>
        <taxon>Neptunomonas</taxon>
    </lineage>
</organism>
<sequence length="260" mass="29486">MRNKATRLTLWLLVFICLAPTAIARERWQNSAYITQSFTEVALGSEFGQAKQVVRKWVKPIRLFVTHQVGDQALHEKLLDAHIEHLAAITGHDIKRVSSAKQANIRLFFTRESMLLPLIRQYSGKASVQHERGSVCLASIRTNAADEIVAAVIYIPVDRARRHAKLLACIVEELTQTLGLPRDSDAVFPSIFNDKTVNYLLTGLDDILLRMLYDPRMLPGTDRREILKISPHILSDLEKRGLIENATLRVKSEGALYQYF</sequence>
<dbReference type="InterPro" id="IPR021323">
    <property type="entry name" value="DUF2927"/>
</dbReference>
<name>A0A1I2M3W2_9GAMM</name>